<dbReference type="SMART" id="SM01043">
    <property type="entry name" value="BTAD"/>
    <property type="match status" value="1"/>
</dbReference>
<dbReference type="Gene3D" id="1.10.10.10">
    <property type="entry name" value="Winged helix-like DNA-binding domain superfamily/Winged helix DNA-binding domain"/>
    <property type="match status" value="1"/>
</dbReference>
<dbReference type="Gene3D" id="1.25.40.10">
    <property type="entry name" value="Tetratricopeptide repeat domain"/>
    <property type="match status" value="1"/>
</dbReference>
<organism evidence="4 5">
    <name type="scientific">Microbispora bryophytorum</name>
    <dbReference type="NCBI Taxonomy" id="1460882"/>
    <lineage>
        <taxon>Bacteria</taxon>
        <taxon>Bacillati</taxon>
        <taxon>Actinomycetota</taxon>
        <taxon>Actinomycetes</taxon>
        <taxon>Streptosporangiales</taxon>
        <taxon>Streptosporangiaceae</taxon>
        <taxon>Microbispora</taxon>
    </lineage>
</organism>
<dbReference type="OrthoDB" id="4054020at2"/>
<comment type="caution">
    <text evidence="4">The sequence shown here is derived from an EMBL/GenBank/DDBJ whole genome shotgun (WGS) entry which is preliminary data.</text>
</comment>
<evidence type="ECO:0000313" key="4">
    <source>
        <dbReference type="EMBL" id="GGO00408.1"/>
    </source>
</evidence>
<dbReference type="Proteomes" id="UP000653480">
    <property type="component" value="Unassembled WGS sequence"/>
</dbReference>
<evidence type="ECO:0000313" key="5">
    <source>
        <dbReference type="Proteomes" id="UP000653480"/>
    </source>
</evidence>
<dbReference type="SUPFAM" id="SSF48452">
    <property type="entry name" value="TPR-like"/>
    <property type="match status" value="1"/>
</dbReference>
<protein>
    <recommendedName>
        <fullName evidence="3">Bacterial transcriptional activator domain-containing protein</fullName>
    </recommendedName>
</protein>
<sequence length="269" mass="29946">MGLKFRLLGPLEILNGAQPISLTAHKPRALLVMLLLNSGKLVLWHRLLEELWDGAQPASAMSNLRTYATELRRVVFDGGPQLVSDPDGLRLQVDREQIDVDVFADLCARARNDQMNGDLPAASSAYERALHMWRGPALTGLRRGPILTATATALDERRIGVLEDWFDVRLDLTATDRCSGSALIADLRGHLAEHQVRERPHRQLMVTLYRLGDVAGALRACAGAREVLRRSLGLDPDDRVEWLQAAILRRDPDLLRPGVQNRTGDPLRL</sequence>
<keyword evidence="1" id="KW-0805">Transcription regulation</keyword>
<evidence type="ECO:0000256" key="1">
    <source>
        <dbReference type="ARBA" id="ARBA00023015"/>
    </source>
</evidence>
<gene>
    <name evidence="4" type="ORF">GCM10011574_07150</name>
</gene>
<evidence type="ECO:0000256" key="2">
    <source>
        <dbReference type="ARBA" id="ARBA00023163"/>
    </source>
</evidence>
<reference evidence="4" key="2">
    <citation type="submission" date="2020-09" db="EMBL/GenBank/DDBJ databases">
        <authorList>
            <person name="Sun Q."/>
            <person name="Zhou Y."/>
        </authorList>
    </citation>
    <scope>NUCLEOTIDE SEQUENCE</scope>
    <source>
        <strain evidence="4">CGMCC 4.7138</strain>
    </source>
</reference>
<keyword evidence="5" id="KW-1185">Reference proteome</keyword>
<name>A0A8H9GUD2_9ACTN</name>
<dbReference type="GO" id="GO:0006355">
    <property type="term" value="P:regulation of DNA-templated transcription"/>
    <property type="evidence" value="ECO:0007669"/>
    <property type="project" value="InterPro"/>
</dbReference>
<dbReference type="InterPro" id="IPR016032">
    <property type="entry name" value="Sig_transdc_resp-reg_C-effctor"/>
</dbReference>
<dbReference type="SUPFAM" id="SSF46894">
    <property type="entry name" value="C-terminal effector domain of the bipartite response regulators"/>
    <property type="match status" value="1"/>
</dbReference>
<accession>A0A8H9GUD2</accession>
<dbReference type="EMBL" id="BMMN01000001">
    <property type="protein sequence ID" value="GGO00408.1"/>
    <property type="molecule type" value="Genomic_DNA"/>
</dbReference>
<dbReference type="InterPro" id="IPR011990">
    <property type="entry name" value="TPR-like_helical_dom_sf"/>
</dbReference>
<feature type="domain" description="Bacterial transcriptional activator" evidence="3">
    <location>
        <begin position="98"/>
        <end position="248"/>
    </location>
</feature>
<dbReference type="Pfam" id="PF03704">
    <property type="entry name" value="BTAD"/>
    <property type="match status" value="1"/>
</dbReference>
<dbReference type="AlphaFoldDB" id="A0A8H9GUD2"/>
<dbReference type="GO" id="GO:0003677">
    <property type="term" value="F:DNA binding"/>
    <property type="evidence" value="ECO:0007669"/>
    <property type="project" value="InterPro"/>
</dbReference>
<evidence type="ECO:0000259" key="3">
    <source>
        <dbReference type="SMART" id="SM01043"/>
    </source>
</evidence>
<dbReference type="InterPro" id="IPR051677">
    <property type="entry name" value="AfsR-DnrI-RedD_regulator"/>
</dbReference>
<dbReference type="InterPro" id="IPR005158">
    <property type="entry name" value="BTAD"/>
</dbReference>
<reference evidence="4" key="1">
    <citation type="journal article" date="2014" name="Int. J. Syst. Evol. Microbiol.">
        <title>Complete genome sequence of Corynebacterium casei LMG S-19264T (=DSM 44701T), isolated from a smear-ripened cheese.</title>
        <authorList>
            <consortium name="US DOE Joint Genome Institute (JGI-PGF)"/>
            <person name="Walter F."/>
            <person name="Albersmeier A."/>
            <person name="Kalinowski J."/>
            <person name="Ruckert C."/>
        </authorList>
    </citation>
    <scope>NUCLEOTIDE SEQUENCE</scope>
    <source>
        <strain evidence="4">CGMCC 4.7138</strain>
    </source>
</reference>
<keyword evidence="2" id="KW-0804">Transcription</keyword>
<dbReference type="PANTHER" id="PTHR35807">
    <property type="entry name" value="TRANSCRIPTIONAL REGULATOR REDD-RELATED"/>
    <property type="match status" value="1"/>
</dbReference>
<dbReference type="InterPro" id="IPR036388">
    <property type="entry name" value="WH-like_DNA-bd_sf"/>
</dbReference>
<dbReference type="CDD" id="cd15831">
    <property type="entry name" value="BTAD"/>
    <property type="match status" value="1"/>
</dbReference>
<dbReference type="PANTHER" id="PTHR35807:SF1">
    <property type="entry name" value="TRANSCRIPTIONAL REGULATOR REDD"/>
    <property type="match status" value="1"/>
</dbReference>
<proteinExistence type="predicted"/>